<gene>
    <name evidence="1" type="ORF">CALMAC_LOCUS4292</name>
</gene>
<reference evidence="1 2" key="1">
    <citation type="submission" date="2019-01" db="EMBL/GenBank/DDBJ databases">
        <authorList>
            <person name="Sayadi A."/>
        </authorList>
    </citation>
    <scope>NUCLEOTIDE SEQUENCE [LARGE SCALE GENOMIC DNA]</scope>
</reference>
<organism evidence="1 2">
    <name type="scientific">Callosobruchus maculatus</name>
    <name type="common">Southern cowpea weevil</name>
    <name type="synonym">Pulse bruchid</name>
    <dbReference type="NCBI Taxonomy" id="64391"/>
    <lineage>
        <taxon>Eukaryota</taxon>
        <taxon>Metazoa</taxon>
        <taxon>Ecdysozoa</taxon>
        <taxon>Arthropoda</taxon>
        <taxon>Hexapoda</taxon>
        <taxon>Insecta</taxon>
        <taxon>Pterygota</taxon>
        <taxon>Neoptera</taxon>
        <taxon>Endopterygota</taxon>
        <taxon>Coleoptera</taxon>
        <taxon>Polyphaga</taxon>
        <taxon>Cucujiformia</taxon>
        <taxon>Chrysomeloidea</taxon>
        <taxon>Chrysomelidae</taxon>
        <taxon>Bruchinae</taxon>
        <taxon>Bruchini</taxon>
        <taxon>Callosobruchus</taxon>
    </lineage>
</organism>
<proteinExistence type="predicted"/>
<name>A0A653BWJ3_CALMS</name>
<sequence>MLPLVTTACDGNATINMDHEQNYGPVSQSKLISQLRHDMQLVPRSR</sequence>
<evidence type="ECO:0000313" key="2">
    <source>
        <dbReference type="Proteomes" id="UP000410492"/>
    </source>
</evidence>
<keyword evidence="2" id="KW-1185">Reference proteome</keyword>
<accession>A0A653BWJ3</accession>
<dbReference type="Proteomes" id="UP000410492">
    <property type="component" value="Unassembled WGS sequence"/>
</dbReference>
<dbReference type="AlphaFoldDB" id="A0A653BWJ3"/>
<evidence type="ECO:0000313" key="1">
    <source>
        <dbReference type="EMBL" id="VEN39949.1"/>
    </source>
</evidence>
<protein>
    <submittedName>
        <fullName evidence="1">Uncharacterized protein</fullName>
    </submittedName>
</protein>
<dbReference type="EMBL" id="CAACVG010006173">
    <property type="protein sequence ID" value="VEN39949.1"/>
    <property type="molecule type" value="Genomic_DNA"/>
</dbReference>